<dbReference type="Gene3D" id="3.40.1280.10">
    <property type="match status" value="1"/>
</dbReference>
<dbReference type="InterPro" id="IPR006700">
    <property type="entry name" value="RsmE"/>
</dbReference>
<accession>A0A0D1JGQ1</accession>
<feature type="domain" description="Ribosomal RNA small subunit methyltransferase E PUA-like" evidence="14">
    <location>
        <begin position="21"/>
        <end position="67"/>
    </location>
</feature>
<comment type="caution">
    <text evidence="15">The sequence shown here is derived from an EMBL/GenBank/DDBJ whole genome shotgun (WGS) entry which is preliminary data.</text>
</comment>
<feature type="domain" description="Ribosomal RNA small subunit methyltransferase E methyltransferase" evidence="13">
    <location>
        <begin position="76"/>
        <end position="246"/>
    </location>
</feature>
<keyword evidence="6 12" id="KW-0698">rRNA processing</keyword>
<organism evidence="15 16">
    <name type="scientific">Bacillus subtilis</name>
    <dbReference type="NCBI Taxonomy" id="1423"/>
    <lineage>
        <taxon>Bacteria</taxon>
        <taxon>Bacillati</taxon>
        <taxon>Bacillota</taxon>
        <taxon>Bacilli</taxon>
        <taxon>Bacillales</taxon>
        <taxon>Bacillaceae</taxon>
        <taxon>Bacillus</taxon>
    </lineage>
</organism>
<proteinExistence type="inferred from homology"/>
<evidence type="ECO:0000256" key="7">
    <source>
        <dbReference type="ARBA" id="ARBA00022603"/>
    </source>
</evidence>
<evidence type="ECO:0000256" key="8">
    <source>
        <dbReference type="ARBA" id="ARBA00022679"/>
    </source>
</evidence>
<evidence type="ECO:0000256" key="2">
    <source>
        <dbReference type="ARBA" id="ARBA00005528"/>
    </source>
</evidence>
<dbReference type="SUPFAM" id="SSF75217">
    <property type="entry name" value="alpha/beta knot"/>
    <property type="match status" value="1"/>
</dbReference>
<sequence length="256" mass="28798">MQRYFIELTKQQIEEAPAFSITGEEVHHIVNVMRMNEGDQIICCSQDGFEAKCELQSVSKDKVSCLVIEWTNENRELPIKVYIASGLPKGDKLEWIIQKGTELGAHAFIPFQAARSVVKLDDKKAKKKRERWMKIAKEAAEQSYRNEVPRVMDVHSFQQLLQRMQDFDKCVVAYEESSKQGEISAFSAIVSSLPKGSSLLIVFGPEGGLTEAEVERLTEQDGVPCGLGPRILRTETAPLYALSAISYQTELLRGDQ</sequence>
<evidence type="ECO:0000256" key="5">
    <source>
        <dbReference type="ARBA" id="ARBA00022490"/>
    </source>
</evidence>
<dbReference type="Pfam" id="PF20260">
    <property type="entry name" value="PUA_4"/>
    <property type="match status" value="1"/>
</dbReference>
<dbReference type="EMBL" id="JXBC01000003">
    <property type="protein sequence ID" value="KIU11724.1"/>
    <property type="molecule type" value="Genomic_DNA"/>
</dbReference>
<dbReference type="Pfam" id="PF04452">
    <property type="entry name" value="Methyltrans_RNA"/>
    <property type="match status" value="1"/>
</dbReference>
<protein>
    <recommendedName>
        <fullName evidence="4 12">Ribosomal RNA small subunit methyltransferase E</fullName>
        <ecNumber evidence="3 12">2.1.1.193</ecNumber>
    </recommendedName>
</protein>
<dbReference type="InterPro" id="IPR029028">
    <property type="entry name" value="Alpha/beta_knot_MTases"/>
</dbReference>
<comment type="similarity">
    <text evidence="2 12">Belongs to the RNA methyltransferase RsmE family.</text>
</comment>
<dbReference type="CDD" id="cd18084">
    <property type="entry name" value="RsmE-like"/>
    <property type="match status" value="1"/>
</dbReference>
<keyword evidence="7 12" id="KW-0489">Methyltransferase</keyword>
<evidence type="ECO:0000256" key="9">
    <source>
        <dbReference type="ARBA" id="ARBA00022691"/>
    </source>
</evidence>
<comment type="subcellular location">
    <subcellularLocation>
        <location evidence="1 12">Cytoplasm</location>
    </subcellularLocation>
</comment>
<gene>
    <name evidence="15" type="ORF">SC09_Contig24orf00811</name>
</gene>
<keyword evidence="9 12" id="KW-0949">S-adenosyl-L-methionine</keyword>
<keyword evidence="5 12" id="KW-0963">Cytoplasm</keyword>
<evidence type="ECO:0000256" key="4">
    <source>
        <dbReference type="ARBA" id="ARBA00013673"/>
    </source>
</evidence>
<dbReference type="PANTHER" id="PTHR30027:SF3">
    <property type="entry name" value="16S RRNA (URACIL(1498)-N(3))-METHYLTRANSFERASE"/>
    <property type="match status" value="1"/>
</dbReference>
<dbReference type="Gene3D" id="2.40.240.20">
    <property type="entry name" value="Hypothetical PUA domain-like, domain 1"/>
    <property type="match status" value="1"/>
</dbReference>
<dbReference type="InterPro" id="IPR046887">
    <property type="entry name" value="RsmE_PUA-like"/>
</dbReference>
<dbReference type="STRING" id="483913.AN935_12600"/>
<dbReference type="SUPFAM" id="SSF88697">
    <property type="entry name" value="PUA domain-like"/>
    <property type="match status" value="1"/>
</dbReference>
<dbReference type="GO" id="GO:0005737">
    <property type="term" value="C:cytoplasm"/>
    <property type="evidence" value="ECO:0007669"/>
    <property type="project" value="UniProtKB-SubCell"/>
</dbReference>
<evidence type="ECO:0000256" key="1">
    <source>
        <dbReference type="ARBA" id="ARBA00004496"/>
    </source>
</evidence>
<evidence type="ECO:0000313" key="15">
    <source>
        <dbReference type="EMBL" id="KIU11724.1"/>
    </source>
</evidence>
<dbReference type="GO" id="GO:0070042">
    <property type="term" value="F:rRNA (uridine-N3-)-methyltransferase activity"/>
    <property type="evidence" value="ECO:0007669"/>
    <property type="project" value="TreeGrafter"/>
</dbReference>
<dbReference type="NCBIfam" id="NF008692">
    <property type="entry name" value="PRK11713.1-5"/>
    <property type="match status" value="1"/>
</dbReference>
<dbReference type="NCBIfam" id="NF008691">
    <property type="entry name" value="PRK11713.1-4"/>
    <property type="match status" value="1"/>
</dbReference>
<dbReference type="InterPro" id="IPR046886">
    <property type="entry name" value="RsmE_MTase_dom"/>
</dbReference>
<dbReference type="AlphaFoldDB" id="A0A0D1JGQ1"/>
<comment type="catalytic activity">
    <reaction evidence="11 12">
        <text>uridine(1498) in 16S rRNA + S-adenosyl-L-methionine = N(3)-methyluridine(1498) in 16S rRNA + S-adenosyl-L-homocysteine + H(+)</text>
        <dbReference type="Rhea" id="RHEA:42920"/>
        <dbReference type="Rhea" id="RHEA-COMP:10283"/>
        <dbReference type="Rhea" id="RHEA-COMP:10284"/>
        <dbReference type="ChEBI" id="CHEBI:15378"/>
        <dbReference type="ChEBI" id="CHEBI:57856"/>
        <dbReference type="ChEBI" id="CHEBI:59789"/>
        <dbReference type="ChEBI" id="CHEBI:65315"/>
        <dbReference type="ChEBI" id="CHEBI:74502"/>
        <dbReference type="EC" id="2.1.1.193"/>
    </reaction>
</comment>
<dbReference type="GO" id="GO:0070475">
    <property type="term" value="P:rRNA base methylation"/>
    <property type="evidence" value="ECO:0007669"/>
    <property type="project" value="TreeGrafter"/>
</dbReference>
<dbReference type="FunFam" id="3.40.1280.10:FF:000024">
    <property type="entry name" value="Ribosomal RNA small subunit methyltransferase E"/>
    <property type="match status" value="1"/>
</dbReference>
<dbReference type="InterPro" id="IPR015947">
    <property type="entry name" value="PUA-like_sf"/>
</dbReference>
<evidence type="ECO:0000256" key="12">
    <source>
        <dbReference type="PIRNR" id="PIRNR015601"/>
    </source>
</evidence>
<evidence type="ECO:0000256" key="6">
    <source>
        <dbReference type="ARBA" id="ARBA00022552"/>
    </source>
</evidence>
<reference evidence="15 16" key="1">
    <citation type="submission" date="2014-12" db="EMBL/GenBank/DDBJ databases">
        <title>Comparative genome analysis of Bacillus coagulans HM-08, Clostridium butyricum HM-68, Bacillus subtilis HM-66 and Bacillus licheniformis BL-09.</title>
        <authorList>
            <person name="Zhang H."/>
        </authorList>
    </citation>
    <scope>NUCLEOTIDE SEQUENCE [LARGE SCALE GENOMIC DNA]</scope>
    <source>
        <strain evidence="15 16">HM-66</strain>
    </source>
</reference>
<evidence type="ECO:0000256" key="11">
    <source>
        <dbReference type="ARBA" id="ARBA00047944"/>
    </source>
</evidence>
<keyword evidence="8 12" id="KW-0808">Transferase</keyword>
<evidence type="ECO:0000256" key="3">
    <source>
        <dbReference type="ARBA" id="ARBA00012328"/>
    </source>
</evidence>
<name>A0A0D1JGQ1_BACIU</name>
<dbReference type="PANTHER" id="PTHR30027">
    <property type="entry name" value="RIBOSOMAL RNA SMALL SUBUNIT METHYLTRANSFERASE E"/>
    <property type="match status" value="1"/>
</dbReference>
<evidence type="ECO:0000259" key="13">
    <source>
        <dbReference type="Pfam" id="PF04452"/>
    </source>
</evidence>
<comment type="function">
    <text evidence="10 12">Specifically methylates the N3 position of the uracil ring of uridine 1498 (m3U1498) in 16S rRNA. Acts on the fully assembled 30S ribosomal subunit.</text>
</comment>
<dbReference type="PIRSF" id="PIRSF015601">
    <property type="entry name" value="MTase_slr0722"/>
    <property type="match status" value="1"/>
</dbReference>
<evidence type="ECO:0000256" key="10">
    <source>
        <dbReference type="ARBA" id="ARBA00025699"/>
    </source>
</evidence>
<dbReference type="PATRIC" id="fig|1423.173.peg.2379"/>
<dbReference type="NCBIfam" id="TIGR00046">
    <property type="entry name" value="RsmE family RNA methyltransferase"/>
    <property type="match status" value="1"/>
</dbReference>
<dbReference type="EC" id="2.1.1.193" evidence="3 12"/>
<dbReference type="InterPro" id="IPR029026">
    <property type="entry name" value="tRNA_m1G_MTases_N"/>
</dbReference>
<evidence type="ECO:0000313" key="16">
    <source>
        <dbReference type="Proteomes" id="UP000032247"/>
    </source>
</evidence>
<evidence type="ECO:0000259" key="14">
    <source>
        <dbReference type="Pfam" id="PF20260"/>
    </source>
</evidence>
<dbReference type="Proteomes" id="UP000032247">
    <property type="component" value="Unassembled WGS sequence"/>
</dbReference>